<protein>
    <submittedName>
        <fullName evidence="2">Uncharacterized protein</fullName>
    </submittedName>
</protein>
<keyword evidence="3" id="KW-1185">Reference proteome</keyword>
<gene>
    <name evidence="2" type="ORF">NPIL_205761</name>
</gene>
<dbReference type="AlphaFoldDB" id="A0A8X6U0B5"/>
<keyword evidence="1" id="KW-1133">Transmembrane helix</keyword>
<dbReference type="EMBL" id="BMAW01069000">
    <property type="protein sequence ID" value="GFT66790.1"/>
    <property type="molecule type" value="Genomic_DNA"/>
</dbReference>
<reference evidence="2" key="1">
    <citation type="submission" date="2020-08" db="EMBL/GenBank/DDBJ databases">
        <title>Multicomponent nature underlies the extraordinary mechanical properties of spider dragline silk.</title>
        <authorList>
            <person name="Kono N."/>
            <person name="Nakamura H."/>
            <person name="Mori M."/>
            <person name="Yoshida Y."/>
            <person name="Ohtoshi R."/>
            <person name="Malay A.D."/>
            <person name="Moran D.A.P."/>
            <person name="Tomita M."/>
            <person name="Numata K."/>
            <person name="Arakawa K."/>
        </authorList>
    </citation>
    <scope>NUCLEOTIDE SEQUENCE</scope>
</reference>
<sequence>MIFSLNRDLRVQKQVHVLLFASQSPMVSRAGAEKTDGDEKIHYHHFLLQSPPQKKRKKHPTQFMSMCLWQWPEAVDRLQGMTDFFYFSLLLCDVLMFVIFLFFNFPPPQPVCDVR</sequence>
<accession>A0A8X6U0B5</accession>
<keyword evidence="1" id="KW-0472">Membrane</keyword>
<evidence type="ECO:0000313" key="3">
    <source>
        <dbReference type="Proteomes" id="UP000887013"/>
    </source>
</evidence>
<name>A0A8X6U0B5_NEPPI</name>
<dbReference type="OrthoDB" id="10307077at2759"/>
<dbReference type="Proteomes" id="UP000887013">
    <property type="component" value="Unassembled WGS sequence"/>
</dbReference>
<proteinExistence type="predicted"/>
<evidence type="ECO:0000313" key="2">
    <source>
        <dbReference type="EMBL" id="GFT66790.1"/>
    </source>
</evidence>
<evidence type="ECO:0000256" key="1">
    <source>
        <dbReference type="SAM" id="Phobius"/>
    </source>
</evidence>
<feature type="transmembrane region" description="Helical" evidence="1">
    <location>
        <begin position="84"/>
        <end position="105"/>
    </location>
</feature>
<organism evidence="2 3">
    <name type="scientific">Nephila pilipes</name>
    <name type="common">Giant wood spider</name>
    <name type="synonym">Nephila maculata</name>
    <dbReference type="NCBI Taxonomy" id="299642"/>
    <lineage>
        <taxon>Eukaryota</taxon>
        <taxon>Metazoa</taxon>
        <taxon>Ecdysozoa</taxon>
        <taxon>Arthropoda</taxon>
        <taxon>Chelicerata</taxon>
        <taxon>Arachnida</taxon>
        <taxon>Araneae</taxon>
        <taxon>Araneomorphae</taxon>
        <taxon>Entelegynae</taxon>
        <taxon>Araneoidea</taxon>
        <taxon>Nephilidae</taxon>
        <taxon>Nephila</taxon>
    </lineage>
</organism>
<comment type="caution">
    <text evidence="2">The sequence shown here is derived from an EMBL/GenBank/DDBJ whole genome shotgun (WGS) entry which is preliminary data.</text>
</comment>
<keyword evidence="1" id="KW-0812">Transmembrane</keyword>